<evidence type="ECO:0000313" key="2">
    <source>
        <dbReference type="EMBL" id="SHN54702.1"/>
    </source>
</evidence>
<evidence type="ECO:0000256" key="1">
    <source>
        <dbReference type="SAM" id="Phobius"/>
    </source>
</evidence>
<proteinExistence type="predicted"/>
<dbReference type="Pfam" id="PF06170">
    <property type="entry name" value="DUF983"/>
    <property type="match status" value="1"/>
</dbReference>
<dbReference type="InterPro" id="IPR009325">
    <property type="entry name" value="DUF983"/>
</dbReference>
<sequence>MMDGYLTVRDRCVVCGAELFHHRADDMPAWGTILIVGHVIAPAMLTVYDLWDPPLWVHWTLWPLLALALTLALLPRVKGMVVAYQWAHRMGGFETAAR</sequence>
<name>A0A1M7S8T0_9RHOB</name>
<dbReference type="EMBL" id="FRDL01000002">
    <property type="protein sequence ID" value="SHN54702.1"/>
    <property type="molecule type" value="Genomic_DNA"/>
</dbReference>
<feature type="transmembrane region" description="Helical" evidence="1">
    <location>
        <begin position="56"/>
        <end position="74"/>
    </location>
</feature>
<gene>
    <name evidence="2" type="ORF">SAMN05216200_10231</name>
</gene>
<keyword evidence="3" id="KW-1185">Reference proteome</keyword>
<dbReference type="AlphaFoldDB" id="A0A1M7S8T0"/>
<organism evidence="2 3">
    <name type="scientific">Oceanicella actignis</name>
    <dbReference type="NCBI Taxonomy" id="1189325"/>
    <lineage>
        <taxon>Bacteria</taxon>
        <taxon>Pseudomonadati</taxon>
        <taxon>Pseudomonadota</taxon>
        <taxon>Alphaproteobacteria</taxon>
        <taxon>Rhodobacterales</taxon>
        <taxon>Paracoccaceae</taxon>
        <taxon>Oceanicella</taxon>
    </lineage>
</organism>
<feature type="transmembrane region" description="Helical" evidence="1">
    <location>
        <begin position="29"/>
        <end position="50"/>
    </location>
</feature>
<evidence type="ECO:0000313" key="3">
    <source>
        <dbReference type="Proteomes" id="UP000184066"/>
    </source>
</evidence>
<protein>
    <submittedName>
        <fullName evidence="2">Uncharacterized conserved protein, DUF983 family</fullName>
    </submittedName>
</protein>
<dbReference type="STRING" id="1189325.SAMN04488119_103477"/>
<reference evidence="2 3" key="1">
    <citation type="submission" date="2016-12" db="EMBL/GenBank/DDBJ databases">
        <authorList>
            <person name="Song W.-J."/>
            <person name="Kurnit D.M."/>
        </authorList>
    </citation>
    <scope>NUCLEOTIDE SEQUENCE [LARGE SCALE GENOMIC DNA]</scope>
    <source>
        <strain evidence="2 3">CGMCC 1.10808</strain>
    </source>
</reference>
<accession>A0A1M7S8T0</accession>
<dbReference type="Proteomes" id="UP000184066">
    <property type="component" value="Unassembled WGS sequence"/>
</dbReference>
<keyword evidence="1" id="KW-0812">Transmembrane</keyword>
<keyword evidence="1" id="KW-0472">Membrane</keyword>
<keyword evidence="1" id="KW-1133">Transmembrane helix</keyword>